<reference evidence="10" key="1">
    <citation type="journal article" date="2023" name="Mol. Phylogenet. Evol.">
        <title>Genome-scale phylogeny and comparative genomics of the fungal order Sordariales.</title>
        <authorList>
            <person name="Hensen N."/>
            <person name="Bonometti L."/>
            <person name="Westerberg I."/>
            <person name="Brannstrom I.O."/>
            <person name="Guillou S."/>
            <person name="Cros-Aarteil S."/>
            <person name="Calhoun S."/>
            <person name="Haridas S."/>
            <person name="Kuo A."/>
            <person name="Mondo S."/>
            <person name="Pangilinan J."/>
            <person name="Riley R."/>
            <person name="LaButti K."/>
            <person name="Andreopoulos B."/>
            <person name="Lipzen A."/>
            <person name="Chen C."/>
            <person name="Yan M."/>
            <person name="Daum C."/>
            <person name="Ng V."/>
            <person name="Clum A."/>
            <person name="Steindorff A."/>
            <person name="Ohm R.A."/>
            <person name="Martin F."/>
            <person name="Silar P."/>
            <person name="Natvig D.O."/>
            <person name="Lalanne C."/>
            <person name="Gautier V."/>
            <person name="Ament-Velasquez S.L."/>
            <person name="Kruys A."/>
            <person name="Hutchinson M.I."/>
            <person name="Powell A.J."/>
            <person name="Barry K."/>
            <person name="Miller A.N."/>
            <person name="Grigoriev I.V."/>
            <person name="Debuchy R."/>
            <person name="Gladieux P."/>
            <person name="Hiltunen Thoren M."/>
            <person name="Johannesson H."/>
        </authorList>
    </citation>
    <scope>NUCLEOTIDE SEQUENCE</scope>
    <source>
        <strain evidence="10">CBS 508.74</strain>
    </source>
</reference>
<gene>
    <name evidence="10" type="ORF">N656DRAFT_763082</name>
</gene>
<dbReference type="RefSeq" id="XP_064665193.1">
    <property type="nucleotide sequence ID" value="XM_064813286.1"/>
</dbReference>
<dbReference type="CDD" id="cd06421">
    <property type="entry name" value="CESA_CelA_like"/>
    <property type="match status" value="1"/>
</dbReference>
<accession>A0AAN6T7G8</accession>
<dbReference type="Proteomes" id="UP001302812">
    <property type="component" value="Unassembled WGS sequence"/>
</dbReference>
<keyword evidence="11" id="KW-1185">Reference proteome</keyword>
<dbReference type="AlphaFoldDB" id="A0AAN6T7G8"/>
<dbReference type="PANTHER" id="PTHR43867:SF2">
    <property type="entry name" value="CELLULOSE SYNTHASE CATALYTIC SUBUNIT A [UDP-FORMING]"/>
    <property type="match status" value="1"/>
</dbReference>
<comment type="subcellular location">
    <subcellularLocation>
        <location evidence="1">Membrane</location>
        <topology evidence="1">Multi-pass membrane protein</topology>
    </subcellularLocation>
</comment>
<evidence type="ECO:0000256" key="7">
    <source>
        <dbReference type="SAM" id="MobiDB-lite"/>
    </source>
</evidence>
<keyword evidence="6 8" id="KW-0472">Membrane</keyword>
<dbReference type="GeneID" id="89937411"/>
<evidence type="ECO:0000256" key="8">
    <source>
        <dbReference type="SAM" id="Phobius"/>
    </source>
</evidence>
<keyword evidence="4 8" id="KW-0812">Transmembrane</keyword>
<evidence type="ECO:0000313" key="10">
    <source>
        <dbReference type="EMBL" id="KAK4107623.1"/>
    </source>
</evidence>
<organism evidence="10 11">
    <name type="scientific">Canariomyces notabilis</name>
    <dbReference type="NCBI Taxonomy" id="2074819"/>
    <lineage>
        <taxon>Eukaryota</taxon>
        <taxon>Fungi</taxon>
        <taxon>Dikarya</taxon>
        <taxon>Ascomycota</taxon>
        <taxon>Pezizomycotina</taxon>
        <taxon>Sordariomycetes</taxon>
        <taxon>Sordariomycetidae</taxon>
        <taxon>Sordariales</taxon>
        <taxon>Chaetomiaceae</taxon>
        <taxon>Canariomyces</taxon>
    </lineage>
</organism>
<comment type="caution">
    <text evidence="10">The sequence shown here is derived from an EMBL/GenBank/DDBJ whole genome shotgun (WGS) entry which is preliminary data.</text>
</comment>
<keyword evidence="3" id="KW-0808">Transferase</keyword>
<dbReference type="InterPro" id="IPR029044">
    <property type="entry name" value="Nucleotide-diphossugar_trans"/>
</dbReference>
<dbReference type="GO" id="GO:0016020">
    <property type="term" value="C:membrane"/>
    <property type="evidence" value="ECO:0007669"/>
    <property type="project" value="UniProtKB-SubCell"/>
</dbReference>
<proteinExistence type="predicted"/>
<feature type="transmembrane region" description="Helical" evidence="8">
    <location>
        <begin position="92"/>
        <end position="114"/>
    </location>
</feature>
<feature type="domain" description="Glycosyltransferase 2-like" evidence="9">
    <location>
        <begin position="185"/>
        <end position="370"/>
    </location>
</feature>
<dbReference type="Pfam" id="PF00535">
    <property type="entry name" value="Glycos_transf_2"/>
    <property type="match status" value="1"/>
</dbReference>
<feature type="region of interest" description="Disordered" evidence="7">
    <location>
        <begin position="1"/>
        <end position="49"/>
    </location>
</feature>
<dbReference type="Gene3D" id="3.90.550.10">
    <property type="entry name" value="Spore Coat Polysaccharide Biosynthesis Protein SpsA, Chain A"/>
    <property type="match status" value="1"/>
</dbReference>
<evidence type="ECO:0000256" key="3">
    <source>
        <dbReference type="ARBA" id="ARBA00022679"/>
    </source>
</evidence>
<keyword evidence="5 8" id="KW-1133">Transmembrane helix</keyword>
<dbReference type="InterPro" id="IPR050321">
    <property type="entry name" value="Glycosyltr_2/OpgH_subfam"/>
</dbReference>
<dbReference type="GO" id="GO:0016757">
    <property type="term" value="F:glycosyltransferase activity"/>
    <property type="evidence" value="ECO:0007669"/>
    <property type="project" value="UniProtKB-KW"/>
</dbReference>
<feature type="transmembrane region" description="Helical" evidence="8">
    <location>
        <begin position="134"/>
        <end position="156"/>
    </location>
</feature>
<feature type="compositionally biased region" description="Low complexity" evidence="7">
    <location>
        <begin position="28"/>
        <end position="49"/>
    </location>
</feature>
<dbReference type="EMBL" id="MU853371">
    <property type="protein sequence ID" value="KAK4107623.1"/>
    <property type="molecule type" value="Genomic_DNA"/>
</dbReference>
<reference evidence="10" key="2">
    <citation type="submission" date="2023-05" db="EMBL/GenBank/DDBJ databases">
        <authorList>
            <consortium name="Lawrence Berkeley National Laboratory"/>
            <person name="Steindorff A."/>
            <person name="Hensen N."/>
            <person name="Bonometti L."/>
            <person name="Westerberg I."/>
            <person name="Brannstrom I.O."/>
            <person name="Guillou S."/>
            <person name="Cros-Aarteil S."/>
            <person name="Calhoun S."/>
            <person name="Haridas S."/>
            <person name="Kuo A."/>
            <person name="Mondo S."/>
            <person name="Pangilinan J."/>
            <person name="Riley R."/>
            <person name="Labutti K."/>
            <person name="Andreopoulos B."/>
            <person name="Lipzen A."/>
            <person name="Chen C."/>
            <person name="Yanf M."/>
            <person name="Daum C."/>
            <person name="Ng V."/>
            <person name="Clum A."/>
            <person name="Ohm R."/>
            <person name="Martin F."/>
            <person name="Silar P."/>
            <person name="Natvig D."/>
            <person name="Lalanne C."/>
            <person name="Gautier V."/>
            <person name="Ament-Velasquez S.L."/>
            <person name="Kruys A."/>
            <person name="Hutchinson M.I."/>
            <person name="Powell A.J."/>
            <person name="Barry K."/>
            <person name="Miller A.N."/>
            <person name="Grigoriev I.V."/>
            <person name="Debuchy R."/>
            <person name="Gladieux P."/>
            <person name="Thoren M.H."/>
            <person name="Johannesson H."/>
        </authorList>
    </citation>
    <scope>NUCLEOTIDE SEQUENCE</scope>
    <source>
        <strain evidence="10">CBS 508.74</strain>
    </source>
</reference>
<feature type="compositionally biased region" description="Polar residues" evidence="7">
    <location>
        <begin position="1"/>
        <end position="11"/>
    </location>
</feature>
<dbReference type="InterPro" id="IPR001173">
    <property type="entry name" value="Glyco_trans_2-like"/>
</dbReference>
<protein>
    <submittedName>
        <fullName evidence="10">Glycosyltransferase family 2 protein</fullName>
    </submittedName>
</protein>
<evidence type="ECO:0000256" key="1">
    <source>
        <dbReference type="ARBA" id="ARBA00004141"/>
    </source>
</evidence>
<evidence type="ECO:0000259" key="9">
    <source>
        <dbReference type="Pfam" id="PF00535"/>
    </source>
</evidence>
<evidence type="ECO:0000313" key="11">
    <source>
        <dbReference type="Proteomes" id="UP001302812"/>
    </source>
</evidence>
<evidence type="ECO:0000256" key="4">
    <source>
        <dbReference type="ARBA" id="ARBA00022692"/>
    </source>
</evidence>
<dbReference type="PANTHER" id="PTHR43867">
    <property type="entry name" value="CELLULOSE SYNTHASE CATALYTIC SUBUNIT A [UDP-FORMING]"/>
    <property type="match status" value="1"/>
</dbReference>
<evidence type="ECO:0000256" key="5">
    <source>
        <dbReference type="ARBA" id="ARBA00022989"/>
    </source>
</evidence>
<dbReference type="SUPFAM" id="SSF53448">
    <property type="entry name" value="Nucleotide-diphospho-sugar transferases"/>
    <property type="match status" value="1"/>
</dbReference>
<evidence type="ECO:0000256" key="6">
    <source>
        <dbReference type="ARBA" id="ARBA00023136"/>
    </source>
</evidence>
<sequence>MLEDSQISSKASRPRVYLGHRSSPPPSSGSGSSSPPSSSASSSSHGSSSSYFPNEKTSFLSPTAPPFIDDDCLVITRDPEPDAIHHLPWQRFVARLFFVTGAVPCFLAIWASYIQAQTLAFSPIAESLPLLHRWLAWLMLALDFVTNIDSLLAVLVKASTSLARWRPRLLLLGDNGAGAVPFVDVLIPVCNERLDIIQDTVRAALRVDYPPRRFRVVVSDDGASAELRAWVESLSQGQGQPENMNYPKLYYTSRVKQGTRTAGYKAGNLNHALEVVRRLPGGAADYVAGLDADMVPERKWLRSVAAHIVRDDMLGLVCPAQLMYNTPHNDPLYQTSAMNWYCMDIVRDLGGCGWNLGSGWIVRREAVEDIGGFPTDCLIEDVCSSMMMQACGWRTMYIPQGLQYGLVPETYLGHVKQFTRWVSTYLLLIPLTPFPGTS</sequence>
<keyword evidence="2" id="KW-0328">Glycosyltransferase</keyword>
<name>A0AAN6T7G8_9PEZI</name>
<evidence type="ECO:0000256" key="2">
    <source>
        <dbReference type="ARBA" id="ARBA00022676"/>
    </source>
</evidence>